<feature type="region of interest" description="Disordered" evidence="1">
    <location>
        <begin position="1"/>
        <end position="26"/>
    </location>
</feature>
<feature type="region of interest" description="Disordered" evidence="1">
    <location>
        <begin position="53"/>
        <end position="73"/>
    </location>
</feature>
<dbReference type="Proteomes" id="UP001497444">
    <property type="component" value="Chromosome 18"/>
</dbReference>
<name>A0ABP0WFX0_9BRYO</name>
<feature type="compositionally biased region" description="Basic residues" evidence="1">
    <location>
        <begin position="1"/>
        <end position="18"/>
    </location>
</feature>
<evidence type="ECO:0000313" key="3">
    <source>
        <dbReference type="Proteomes" id="UP001497444"/>
    </source>
</evidence>
<protein>
    <submittedName>
        <fullName evidence="2">Uncharacterized protein</fullName>
    </submittedName>
</protein>
<evidence type="ECO:0000256" key="1">
    <source>
        <dbReference type="SAM" id="MobiDB-lite"/>
    </source>
</evidence>
<keyword evidence="3" id="KW-1185">Reference proteome</keyword>
<accession>A0ABP0WFX0</accession>
<reference evidence="2" key="1">
    <citation type="submission" date="2024-02" db="EMBL/GenBank/DDBJ databases">
        <authorList>
            <consortium name="ELIXIR-Norway"/>
            <consortium name="Elixir Norway"/>
        </authorList>
    </citation>
    <scope>NUCLEOTIDE SEQUENCE</scope>
</reference>
<organism evidence="2 3">
    <name type="scientific">Sphagnum jensenii</name>
    <dbReference type="NCBI Taxonomy" id="128206"/>
    <lineage>
        <taxon>Eukaryota</taxon>
        <taxon>Viridiplantae</taxon>
        <taxon>Streptophyta</taxon>
        <taxon>Embryophyta</taxon>
        <taxon>Bryophyta</taxon>
        <taxon>Sphagnophytina</taxon>
        <taxon>Sphagnopsida</taxon>
        <taxon>Sphagnales</taxon>
        <taxon>Sphagnaceae</taxon>
        <taxon>Sphagnum</taxon>
    </lineage>
</organism>
<dbReference type="EMBL" id="OZ020113">
    <property type="protein sequence ID" value="CAK9265746.1"/>
    <property type="molecule type" value="Genomic_DNA"/>
</dbReference>
<gene>
    <name evidence="2" type="ORF">CSSPJE1EN1_LOCUS11224</name>
</gene>
<sequence length="73" mass="8285">MKQTRRSQQKKKKKKKMMRYQVRQQEPDKIHCSGSAVVFIIIFSAEAISALDLPGSHPGCETKPDTKPQGSNR</sequence>
<proteinExistence type="predicted"/>
<evidence type="ECO:0000313" key="2">
    <source>
        <dbReference type="EMBL" id="CAK9265746.1"/>
    </source>
</evidence>